<dbReference type="AlphaFoldDB" id="A0A4Q2DDI4"/>
<name>A0A4Q2DDI4_9AGAR</name>
<proteinExistence type="predicted"/>
<dbReference type="EMBL" id="SDEE01000389">
    <property type="protein sequence ID" value="RXW16916.1"/>
    <property type="molecule type" value="Genomic_DNA"/>
</dbReference>
<dbReference type="Proteomes" id="UP000290288">
    <property type="component" value="Unassembled WGS sequence"/>
</dbReference>
<feature type="region of interest" description="Disordered" evidence="1">
    <location>
        <begin position="48"/>
        <end position="69"/>
    </location>
</feature>
<gene>
    <name evidence="2" type="ORF">EST38_g8946</name>
</gene>
<organism evidence="2 3">
    <name type="scientific">Candolleomyces aberdarensis</name>
    <dbReference type="NCBI Taxonomy" id="2316362"/>
    <lineage>
        <taxon>Eukaryota</taxon>
        <taxon>Fungi</taxon>
        <taxon>Dikarya</taxon>
        <taxon>Basidiomycota</taxon>
        <taxon>Agaricomycotina</taxon>
        <taxon>Agaricomycetes</taxon>
        <taxon>Agaricomycetidae</taxon>
        <taxon>Agaricales</taxon>
        <taxon>Agaricineae</taxon>
        <taxon>Psathyrellaceae</taxon>
        <taxon>Candolleomyces</taxon>
    </lineage>
</organism>
<protein>
    <submittedName>
        <fullName evidence="2">Uncharacterized protein</fullName>
    </submittedName>
</protein>
<reference evidence="2 3" key="1">
    <citation type="submission" date="2019-01" db="EMBL/GenBank/DDBJ databases">
        <title>Draft genome sequence of Psathyrella aberdarensis IHI B618.</title>
        <authorList>
            <person name="Buettner E."/>
            <person name="Kellner H."/>
        </authorList>
    </citation>
    <scope>NUCLEOTIDE SEQUENCE [LARGE SCALE GENOMIC DNA]</scope>
    <source>
        <strain evidence="2 3">IHI B618</strain>
    </source>
</reference>
<evidence type="ECO:0000256" key="1">
    <source>
        <dbReference type="SAM" id="MobiDB-lite"/>
    </source>
</evidence>
<dbReference type="OrthoDB" id="10272838at2759"/>
<evidence type="ECO:0000313" key="3">
    <source>
        <dbReference type="Proteomes" id="UP000290288"/>
    </source>
</evidence>
<accession>A0A4Q2DDI4</accession>
<comment type="caution">
    <text evidence="2">The sequence shown here is derived from an EMBL/GenBank/DDBJ whole genome shotgun (WGS) entry which is preliminary data.</text>
</comment>
<sequence length="112" mass="12835">MPQVAPQDIRSLDTFLQTRVPQDQKPQIHWPDAEEALYASDGTLHIEDHTSRARKHSRTWDQSPHDHLQDPYAQCEDISGMPPRKRMHHGMMPEFGVMNAASLQPQNMSLPS</sequence>
<keyword evidence="3" id="KW-1185">Reference proteome</keyword>
<evidence type="ECO:0000313" key="2">
    <source>
        <dbReference type="EMBL" id="RXW16916.1"/>
    </source>
</evidence>